<keyword evidence="1" id="KW-0472">Membrane</keyword>
<dbReference type="Proteomes" id="UP000034400">
    <property type="component" value="Unassembled WGS sequence"/>
</dbReference>
<dbReference type="EMBL" id="LASD01000007">
    <property type="protein sequence ID" value="KKL40994.1"/>
    <property type="molecule type" value="Genomic_DNA"/>
</dbReference>
<evidence type="ECO:0000313" key="2">
    <source>
        <dbReference type="EMBL" id="KKL40994.1"/>
    </source>
</evidence>
<proteinExistence type="predicted"/>
<keyword evidence="1" id="KW-1133">Transmembrane helix</keyword>
<evidence type="ECO:0000256" key="1">
    <source>
        <dbReference type="SAM" id="Phobius"/>
    </source>
</evidence>
<feature type="transmembrane region" description="Helical" evidence="1">
    <location>
        <begin position="36"/>
        <end position="55"/>
    </location>
</feature>
<accession>A0ABD4AUG1</accession>
<dbReference type="AlphaFoldDB" id="A0ABD4AUG1"/>
<reference evidence="2 3" key="1">
    <citation type="submission" date="2015-03" db="EMBL/GenBank/DDBJ databases">
        <title>Draft genome sequences of the Burkholderia contaminans strains LMG 23361 and FFH2055 and Burkholderia cenocepacia K56-2.</title>
        <authorList>
            <person name="Bloodworth R.A."/>
            <person name="Selin C."/>
            <person name="Lopez De Volder M.A."/>
            <person name="Degrossi J."/>
            <person name="Drevinek P."/>
            <person name="Galanternik L."/>
            <person name="Cardona S.T."/>
        </authorList>
    </citation>
    <scope>NUCLEOTIDE SEQUENCE [LARGE SCALE GENOMIC DNA]</scope>
    <source>
        <strain evidence="2 3">LMG 23361</strain>
    </source>
</reference>
<evidence type="ECO:0000313" key="3">
    <source>
        <dbReference type="Proteomes" id="UP000034400"/>
    </source>
</evidence>
<keyword evidence="1" id="KW-0812">Transmembrane</keyword>
<gene>
    <name evidence="2" type="ORF">WR31_17810</name>
</gene>
<name>A0ABD4AUG1_9BURK</name>
<organism evidence="2 3">
    <name type="scientific">Burkholderia contaminans LMG 23361</name>
    <dbReference type="NCBI Taxonomy" id="1334628"/>
    <lineage>
        <taxon>Bacteria</taxon>
        <taxon>Pseudomonadati</taxon>
        <taxon>Pseudomonadota</taxon>
        <taxon>Betaproteobacteria</taxon>
        <taxon>Burkholderiales</taxon>
        <taxon>Burkholderiaceae</taxon>
        <taxon>Burkholderia</taxon>
        <taxon>Burkholderia cepacia complex</taxon>
    </lineage>
</organism>
<sequence>MFCGTGLVALLLLPGDSPLFIGGAFAATGEMNVGLLLVVMISGSMGLVGPVMLTCGDRLAR</sequence>
<protein>
    <submittedName>
        <fullName evidence="2">Uncharacterized protein</fullName>
    </submittedName>
</protein>
<comment type="caution">
    <text evidence="2">The sequence shown here is derived from an EMBL/GenBank/DDBJ whole genome shotgun (WGS) entry which is preliminary data.</text>
</comment>